<gene>
    <name evidence="2" type="ORF">BN59_02627</name>
</gene>
<dbReference type="EMBL" id="CCSB01000003">
    <property type="protein sequence ID" value="CDZ78317.1"/>
    <property type="molecule type" value="Genomic_DNA"/>
</dbReference>
<dbReference type="Proteomes" id="UP000044071">
    <property type="component" value="Unassembled WGS sequence"/>
</dbReference>
<organism evidence="2 3">
    <name type="scientific">Legionella massiliensis</name>
    <dbReference type="NCBI Taxonomy" id="1034943"/>
    <lineage>
        <taxon>Bacteria</taxon>
        <taxon>Pseudomonadati</taxon>
        <taxon>Pseudomonadota</taxon>
        <taxon>Gammaproteobacteria</taxon>
        <taxon>Legionellales</taxon>
        <taxon>Legionellaceae</taxon>
        <taxon>Legionella</taxon>
    </lineage>
</organism>
<feature type="transmembrane region" description="Helical" evidence="1">
    <location>
        <begin position="73"/>
        <end position="91"/>
    </location>
</feature>
<dbReference type="AlphaFoldDB" id="A0A078KZ37"/>
<reference evidence="2 3" key="1">
    <citation type="submission" date="2014-06" db="EMBL/GenBank/DDBJ databases">
        <authorList>
            <person name="Urmite Genomes Urmite Genomes"/>
        </authorList>
    </citation>
    <scope>NUCLEOTIDE SEQUENCE [LARGE SCALE GENOMIC DNA]</scope>
</reference>
<keyword evidence="1" id="KW-0812">Transmembrane</keyword>
<dbReference type="eggNOG" id="ENOG5031E9R">
    <property type="taxonomic scope" value="Bacteria"/>
</dbReference>
<evidence type="ECO:0000313" key="3">
    <source>
        <dbReference type="Proteomes" id="UP000044071"/>
    </source>
</evidence>
<dbReference type="RefSeq" id="WP_043874833.1">
    <property type="nucleotide sequence ID" value="NZ_CCVW01000003.1"/>
</dbReference>
<keyword evidence="3" id="KW-1185">Reference proteome</keyword>
<evidence type="ECO:0000313" key="2">
    <source>
        <dbReference type="EMBL" id="CDZ78317.1"/>
    </source>
</evidence>
<evidence type="ECO:0000256" key="1">
    <source>
        <dbReference type="SAM" id="Phobius"/>
    </source>
</evidence>
<protein>
    <submittedName>
        <fullName evidence="2">Uncharacterized protein</fullName>
    </submittedName>
</protein>
<name>A0A078KZ37_9GAMM</name>
<proteinExistence type="predicted"/>
<dbReference type="STRING" id="1034943.BN59_02627"/>
<feature type="transmembrane region" description="Helical" evidence="1">
    <location>
        <begin position="39"/>
        <end position="61"/>
    </location>
</feature>
<dbReference type="OrthoDB" id="5657202at2"/>
<keyword evidence="1" id="KW-0472">Membrane</keyword>
<sequence length="131" mass="15217">MKFLEHFEGIFSNKYALARDLFKLFKLEAKLAGLNLHPLLIDFSLLIAFAITLWFTVMLLAGDLVYIVTKNPLIAILVILFVNLIAFLILARDLKHRLQQMSFARTRDCIRIHQERSECEPEEERAADVDR</sequence>
<accession>A0A078KZ37</accession>
<keyword evidence="1" id="KW-1133">Transmembrane helix</keyword>